<sequence>MATATGARLAVLEVFCMMVCGAIEVRHTVVRGLRLLRKLELAAMCVELLCYEESLGFVLVSQ</sequence>
<name>A0AAP0QA65_9ROSI</name>
<feature type="chain" id="PRO_5043037666" description="Secreted protein" evidence="1">
    <location>
        <begin position="22"/>
        <end position="62"/>
    </location>
</feature>
<feature type="signal peptide" evidence="1">
    <location>
        <begin position="1"/>
        <end position="21"/>
    </location>
</feature>
<reference evidence="2 3" key="1">
    <citation type="submission" date="2024-05" db="EMBL/GenBank/DDBJ databases">
        <title>Haplotype-resolved chromosome-level genome assembly of Huyou (Citrus changshanensis).</title>
        <authorList>
            <person name="Miao C."/>
            <person name="Chen W."/>
            <person name="Wu Y."/>
            <person name="Wang L."/>
            <person name="Zhao S."/>
            <person name="Grierson D."/>
            <person name="Xu C."/>
            <person name="Chen K."/>
        </authorList>
    </citation>
    <scope>NUCLEOTIDE SEQUENCE [LARGE SCALE GENOMIC DNA]</scope>
    <source>
        <strain evidence="2">01-14</strain>
        <tissue evidence="2">Leaf</tissue>
    </source>
</reference>
<organism evidence="2 3">
    <name type="scientific">Citrus x changshan-huyou</name>
    <dbReference type="NCBI Taxonomy" id="2935761"/>
    <lineage>
        <taxon>Eukaryota</taxon>
        <taxon>Viridiplantae</taxon>
        <taxon>Streptophyta</taxon>
        <taxon>Embryophyta</taxon>
        <taxon>Tracheophyta</taxon>
        <taxon>Spermatophyta</taxon>
        <taxon>Magnoliopsida</taxon>
        <taxon>eudicotyledons</taxon>
        <taxon>Gunneridae</taxon>
        <taxon>Pentapetalae</taxon>
        <taxon>rosids</taxon>
        <taxon>malvids</taxon>
        <taxon>Sapindales</taxon>
        <taxon>Rutaceae</taxon>
        <taxon>Aurantioideae</taxon>
        <taxon>Citrus</taxon>
    </lineage>
</organism>
<comment type="caution">
    <text evidence="2">The sequence shown here is derived from an EMBL/GenBank/DDBJ whole genome shotgun (WGS) entry which is preliminary data.</text>
</comment>
<dbReference type="EMBL" id="JBCGBO010000024">
    <property type="protein sequence ID" value="KAK9180798.1"/>
    <property type="molecule type" value="Genomic_DNA"/>
</dbReference>
<accession>A0AAP0QA65</accession>
<dbReference type="Proteomes" id="UP001428341">
    <property type="component" value="Unassembled WGS sequence"/>
</dbReference>
<dbReference type="AlphaFoldDB" id="A0AAP0QA65"/>
<gene>
    <name evidence="2" type="ORF">WN944_023933</name>
</gene>
<evidence type="ECO:0000313" key="3">
    <source>
        <dbReference type="Proteomes" id="UP001428341"/>
    </source>
</evidence>
<keyword evidence="3" id="KW-1185">Reference proteome</keyword>
<proteinExistence type="predicted"/>
<evidence type="ECO:0008006" key="4">
    <source>
        <dbReference type="Google" id="ProtNLM"/>
    </source>
</evidence>
<evidence type="ECO:0000256" key="1">
    <source>
        <dbReference type="SAM" id="SignalP"/>
    </source>
</evidence>
<keyword evidence="1" id="KW-0732">Signal</keyword>
<protein>
    <recommendedName>
        <fullName evidence="4">Secreted protein</fullName>
    </recommendedName>
</protein>
<evidence type="ECO:0000313" key="2">
    <source>
        <dbReference type="EMBL" id="KAK9180798.1"/>
    </source>
</evidence>